<dbReference type="Proteomes" id="UP001597520">
    <property type="component" value="Unassembled WGS sequence"/>
</dbReference>
<proteinExistence type="predicted"/>
<evidence type="ECO:0000313" key="2">
    <source>
        <dbReference type="EMBL" id="MFD2704232.1"/>
    </source>
</evidence>
<feature type="compositionally biased region" description="Basic and acidic residues" evidence="1">
    <location>
        <begin position="146"/>
        <end position="156"/>
    </location>
</feature>
<accession>A0ABW5SWV6</accession>
<sequence>MKRDFLTDMGLESEQVDKIMAEHGKTVNEYKEKAESADQLQQQVDDLGQQIEDRDKQLTDLQKQAEGNESLQQTIQDLQKENEDAKEQHKNELEKQRKESALKIALKDEEAKNPTAVRALLNEETITLDGEKLIGLDEQLKAIKESDPYMFGEEKPPGVTGRTPHQSGGGEPPKKKFSELTTQERMEMKENDPEGYKKAREAYMNK</sequence>
<gene>
    <name evidence="2" type="ORF">ACFSUB_02030</name>
</gene>
<feature type="compositionally biased region" description="Basic and acidic residues" evidence="1">
    <location>
        <begin position="172"/>
        <end position="206"/>
    </location>
</feature>
<dbReference type="RefSeq" id="WP_380711520.1">
    <property type="nucleotide sequence ID" value="NZ_JBHUML010000002.1"/>
</dbReference>
<organism evidence="2 3">
    <name type="scientific">Salibacterium lacus</name>
    <dbReference type="NCBI Taxonomy" id="1898109"/>
    <lineage>
        <taxon>Bacteria</taxon>
        <taxon>Bacillati</taxon>
        <taxon>Bacillota</taxon>
        <taxon>Bacilli</taxon>
        <taxon>Bacillales</taxon>
        <taxon>Bacillaceae</taxon>
    </lineage>
</organism>
<feature type="region of interest" description="Disordered" evidence="1">
    <location>
        <begin position="146"/>
        <end position="206"/>
    </location>
</feature>
<evidence type="ECO:0000256" key="1">
    <source>
        <dbReference type="SAM" id="MobiDB-lite"/>
    </source>
</evidence>
<dbReference type="Pfam" id="PF06810">
    <property type="entry name" value="Phage_scaffold"/>
    <property type="match status" value="1"/>
</dbReference>
<protein>
    <submittedName>
        <fullName evidence="2">Phage scaffolding protein</fullName>
    </submittedName>
</protein>
<dbReference type="EMBL" id="JBHUML010000002">
    <property type="protein sequence ID" value="MFD2704232.1"/>
    <property type="molecule type" value="Genomic_DNA"/>
</dbReference>
<feature type="compositionally biased region" description="Polar residues" evidence="1">
    <location>
        <begin position="64"/>
        <end position="77"/>
    </location>
</feature>
<keyword evidence="3" id="KW-1185">Reference proteome</keyword>
<name>A0ABW5SWV6_9BACI</name>
<feature type="region of interest" description="Disordered" evidence="1">
    <location>
        <begin position="64"/>
        <end position="97"/>
    </location>
</feature>
<feature type="compositionally biased region" description="Low complexity" evidence="1">
    <location>
        <begin position="38"/>
        <end position="50"/>
    </location>
</feature>
<feature type="region of interest" description="Disordered" evidence="1">
    <location>
        <begin position="29"/>
        <end position="51"/>
    </location>
</feature>
<comment type="caution">
    <text evidence="2">The sequence shown here is derived from an EMBL/GenBank/DDBJ whole genome shotgun (WGS) entry which is preliminary data.</text>
</comment>
<reference evidence="3" key="1">
    <citation type="journal article" date="2019" name="Int. J. Syst. Evol. Microbiol.">
        <title>The Global Catalogue of Microorganisms (GCM) 10K type strain sequencing project: providing services to taxonomists for standard genome sequencing and annotation.</title>
        <authorList>
            <consortium name="The Broad Institute Genomics Platform"/>
            <consortium name="The Broad Institute Genome Sequencing Center for Infectious Disease"/>
            <person name="Wu L."/>
            <person name="Ma J."/>
        </authorList>
    </citation>
    <scope>NUCLEOTIDE SEQUENCE [LARGE SCALE GENOMIC DNA]</scope>
    <source>
        <strain evidence="3">KCTC 33792</strain>
    </source>
</reference>
<dbReference type="InterPro" id="IPR009636">
    <property type="entry name" value="SCAF"/>
</dbReference>
<evidence type="ECO:0000313" key="3">
    <source>
        <dbReference type="Proteomes" id="UP001597520"/>
    </source>
</evidence>
<feature type="compositionally biased region" description="Basic and acidic residues" evidence="1">
    <location>
        <begin position="78"/>
        <end position="97"/>
    </location>
</feature>